<sequence>MKKNGFIAFAIMISALGSVQTSTAMAGTKTIAGNYASQAVTVRVALSEVGSRFGYQIFFADADLQGLQVEKSRLQFRSFAEGLSFFRKYFPLDFLVQGNVVTVRKISQSGQQESILKGKVLDTDRKPIAGVSVEFLNSGYKTRSGVDGSFTITIPTSGERLLLASHLAYEGARIAIGNESYKEIVLTAVNQSLDEVVVIGYGQQARSKVVGAVSKISAEELDKVSSVSFEQQLAGKVAGVVVNQSNGQPGAGGDIVIRGRGTLTAGANPLIVVDGFPLTEGSTLNSINPHDIADINILKDAASAAIYGSRAANGVILVTTKQGAIGQERVTVDFDAYYGVQQQTSGVKYVDAYQFAQFLKEARDWGYVSKDPANRSASDPNSVRVTKKINGKNIDGRELSLDYLDPYLRGESGLTNTDWMDVAFRNAPISNYNLSFKGGGEKSKFYTSLGYFDQKGVVIGTDLQRYSASVNLNTKLSDKIDFGIHIKPSYTHQNSQDQSSRSNGALGLLPLSFPFYSPYKADGSLNISEQLVMEQRLLEGVAINGTPVENLLATSTLVQSPKRRFKTFGNIYANYRIIEGLTYRFTLGGDYDTYQSDHYYPMSLGAYRIPAPRPDADGNQVRENMFNYLVENTLNYNFKTGQHSFDILAGHTFQKERVDYNKVIGTGYADDNISNIGGASSFRAEPHVNAWTLESYLSRLQYDYAGRYLLSAAIRRDGSSRFGANNRWGNFPSLSLGWVLSQEDFFPKGGPISFAKIAGSWGKTGNNQIGNYASHALVTFDNYVNGANLAPGYTTTTAPNADLGWEIATSRNIGLDLGFFRNKLNASFAYYKTNTRDLLLNVPVPQQTGYNTVLANIGEMENQGFEAQLSGKGFYIGGVRVGFNTNLTTYKNKVLALGPGQQRIATGTDQNFVTAVGGSIAEIYGYTLDGVFKTQEEIDNTPHMDGTLLGDYRVRDMNGDGIIDERDKTSKGSYAPKLTYGFGAEFFYKGFDVAFDFNGLSGRTLMDGDMASLTEAGEGFALPTTYYFENRYHPENNPNGFLGQPNFGNFSNSRKLVRSSAVVERNNGDYLRLRNVRIGYTFTAEALRKLKLTQMNVYLSGNNIFTKTDFRGWNPDGTSSNILTSGYNTGGNYPVARTLTLGIKVTY</sequence>
<feature type="chain" id="PRO_5046282897" evidence="8">
    <location>
        <begin position="27"/>
        <end position="1147"/>
    </location>
</feature>
<comment type="subcellular location">
    <subcellularLocation>
        <location evidence="1 7">Cell outer membrane</location>
        <topology evidence="1 7">Multi-pass membrane protein</topology>
    </subcellularLocation>
</comment>
<feature type="signal peptide" evidence="8">
    <location>
        <begin position="1"/>
        <end position="26"/>
    </location>
</feature>
<dbReference type="InterPro" id="IPR037066">
    <property type="entry name" value="Plug_dom_sf"/>
</dbReference>
<dbReference type="Pfam" id="PF07715">
    <property type="entry name" value="Plug"/>
    <property type="match status" value="1"/>
</dbReference>
<dbReference type="InterPro" id="IPR012910">
    <property type="entry name" value="Plug_dom"/>
</dbReference>
<evidence type="ECO:0000256" key="5">
    <source>
        <dbReference type="ARBA" id="ARBA00023136"/>
    </source>
</evidence>
<dbReference type="Gene3D" id="2.40.170.20">
    <property type="entry name" value="TonB-dependent receptor, beta-barrel domain"/>
    <property type="match status" value="1"/>
</dbReference>
<dbReference type="InterPro" id="IPR008969">
    <property type="entry name" value="CarboxyPept-like_regulatory"/>
</dbReference>
<keyword evidence="4 7" id="KW-0812">Transmembrane</keyword>
<dbReference type="EMBL" id="JBHULD010000014">
    <property type="protein sequence ID" value="MFD2554527.1"/>
    <property type="molecule type" value="Genomic_DNA"/>
</dbReference>
<dbReference type="PROSITE" id="PS52016">
    <property type="entry name" value="TONB_DEPENDENT_REC_3"/>
    <property type="match status" value="1"/>
</dbReference>
<evidence type="ECO:0000256" key="1">
    <source>
        <dbReference type="ARBA" id="ARBA00004571"/>
    </source>
</evidence>
<evidence type="ECO:0000256" key="6">
    <source>
        <dbReference type="ARBA" id="ARBA00023237"/>
    </source>
</evidence>
<dbReference type="InterPro" id="IPR036942">
    <property type="entry name" value="Beta-barrel_TonB_sf"/>
</dbReference>
<name>A0ABW5L010_9SPHI</name>
<keyword evidence="5 7" id="KW-0472">Membrane</keyword>
<evidence type="ECO:0000256" key="8">
    <source>
        <dbReference type="SAM" id="SignalP"/>
    </source>
</evidence>
<reference evidence="11" key="1">
    <citation type="journal article" date="2019" name="Int. J. Syst. Evol. Microbiol.">
        <title>The Global Catalogue of Microorganisms (GCM) 10K type strain sequencing project: providing services to taxonomists for standard genome sequencing and annotation.</title>
        <authorList>
            <consortium name="The Broad Institute Genomics Platform"/>
            <consortium name="The Broad Institute Genome Sequencing Center for Infectious Disease"/>
            <person name="Wu L."/>
            <person name="Ma J."/>
        </authorList>
    </citation>
    <scope>NUCLEOTIDE SEQUENCE [LARGE SCALE GENOMIC DNA]</scope>
    <source>
        <strain evidence="11">KCTC 52298</strain>
    </source>
</reference>
<evidence type="ECO:0000256" key="4">
    <source>
        <dbReference type="ARBA" id="ARBA00022692"/>
    </source>
</evidence>
<dbReference type="NCBIfam" id="TIGR04056">
    <property type="entry name" value="OMP_RagA_SusC"/>
    <property type="match status" value="1"/>
</dbReference>
<proteinExistence type="inferred from homology"/>
<dbReference type="InterPro" id="IPR039426">
    <property type="entry name" value="TonB-dep_rcpt-like"/>
</dbReference>
<organism evidence="10 11">
    <name type="scientific">Sphingobacterium tabacisoli</name>
    <dbReference type="NCBI Taxonomy" id="2044855"/>
    <lineage>
        <taxon>Bacteria</taxon>
        <taxon>Pseudomonadati</taxon>
        <taxon>Bacteroidota</taxon>
        <taxon>Sphingobacteriia</taxon>
        <taxon>Sphingobacteriales</taxon>
        <taxon>Sphingobacteriaceae</taxon>
        <taxon>Sphingobacterium</taxon>
    </lineage>
</organism>
<dbReference type="InterPro" id="IPR023996">
    <property type="entry name" value="TonB-dep_OMP_SusC/RagA"/>
</dbReference>
<keyword evidence="6 7" id="KW-0998">Cell outer membrane</keyword>
<evidence type="ECO:0000259" key="9">
    <source>
        <dbReference type="Pfam" id="PF07715"/>
    </source>
</evidence>
<dbReference type="SUPFAM" id="SSF49464">
    <property type="entry name" value="Carboxypeptidase regulatory domain-like"/>
    <property type="match status" value="1"/>
</dbReference>
<evidence type="ECO:0000313" key="11">
    <source>
        <dbReference type="Proteomes" id="UP001597440"/>
    </source>
</evidence>
<accession>A0ABW5L010</accession>
<dbReference type="Proteomes" id="UP001597440">
    <property type="component" value="Unassembled WGS sequence"/>
</dbReference>
<protein>
    <submittedName>
        <fullName evidence="10">SusC/RagA family TonB-linked outer membrane protein</fullName>
    </submittedName>
</protein>
<dbReference type="Gene3D" id="2.170.130.10">
    <property type="entry name" value="TonB-dependent receptor, plug domain"/>
    <property type="match status" value="1"/>
</dbReference>
<evidence type="ECO:0000256" key="2">
    <source>
        <dbReference type="ARBA" id="ARBA00022448"/>
    </source>
</evidence>
<dbReference type="NCBIfam" id="TIGR04057">
    <property type="entry name" value="SusC_RagA_signa"/>
    <property type="match status" value="1"/>
</dbReference>
<keyword evidence="11" id="KW-1185">Reference proteome</keyword>
<comment type="similarity">
    <text evidence="7">Belongs to the TonB-dependent receptor family.</text>
</comment>
<dbReference type="SUPFAM" id="SSF56935">
    <property type="entry name" value="Porins"/>
    <property type="match status" value="1"/>
</dbReference>
<evidence type="ECO:0000256" key="3">
    <source>
        <dbReference type="ARBA" id="ARBA00022452"/>
    </source>
</evidence>
<keyword evidence="2 7" id="KW-0813">Transport</keyword>
<comment type="caution">
    <text evidence="10">The sequence shown here is derived from an EMBL/GenBank/DDBJ whole genome shotgun (WGS) entry which is preliminary data.</text>
</comment>
<dbReference type="Pfam" id="PF13715">
    <property type="entry name" value="CarbopepD_reg_2"/>
    <property type="match status" value="1"/>
</dbReference>
<keyword evidence="8" id="KW-0732">Signal</keyword>
<evidence type="ECO:0000313" key="10">
    <source>
        <dbReference type="EMBL" id="MFD2554527.1"/>
    </source>
</evidence>
<dbReference type="RefSeq" id="WP_210352936.1">
    <property type="nucleotide sequence ID" value="NZ_JAEQMU010000001.1"/>
</dbReference>
<evidence type="ECO:0000256" key="7">
    <source>
        <dbReference type="PROSITE-ProRule" id="PRU01360"/>
    </source>
</evidence>
<gene>
    <name evidence="10" type="ORF">ACFSQW_09005</name>
</gene>
<dbReference type="InterPro" id="IPR023997">
    <property type="entry name" value="TonB-dep_OMP_SusC/RagA_CS"/>
</dbReference>
<keyword evidence="3 7" id="KW-1134">Transmembrane beta strand</keyword>
<feature type="domain" description="TonB-dependent receptor plug" evidence="9">
    <location>
        <begin position="207"/>
        <end position="315"/>
    </location>
</feature>